<name>A0ABQ3MH08_9PSEU</name>
<gene>
    <name evidence="1" type="ORF">GCM10017774_40660</name>
</gene>
<organism evidence="1 2">
    <name type="scientific">Lentzea cavernae</name>
    <dbReference type="NCBI Taxonomy" id="2020703"/>
    <lineage>
        <taxon>Bacteria</taxon>
        <taxon>Bacillati</taxon>
        <taxon>Actinomycetota</taxon>
        <taxon>Actinomycetes</taxon>
        <taxon>Pseudonocardiales</taxon>
        <taxon>Pseudonocardiaceae</taxon>
        <taxon>Lentzea</taxon>
    </lineage>
</organism>
<keyword evidence="2" id="KW-1185">Reference proteome</keyword>
<accession>A0ABQ3MH08</accession>
<sequence length="53" mass="4995">MVSGVVVVTGGGVVVTGADEDGGTVVEDVAGVLWLAELDVAARLAAAPVGSTG</sequence>
<dbReference type="Proteomes" id="UP000605568">
    <property type="component" value="Unassembled WGS sequence"/>
</dbReference>
<evidence type="ECO:0000313" key="1">
    <source>
        <dbReference type="EMBL" id="GHH43151.1"/>
    </source>
</evidence>
<comment type="caution">
    <text evidence="1">The sequence shown here is derived from an EMBL/GenBank/DDBJ whole genome shotgun (WGS) entry which is preliminary data.</text>
</comment>
<reference evidence="2" key="1">
    <citation type="journal article" date="2019" name="Int. J. Syst. Evol. Microbiol.">
        <title>The Global Catalogue of Microorganisms (GCM) 10K type strain sequencing project: providing services to taxonomists for standard genome sequencing and annotation.</title>
        <authorList>
            <consortium name="The Broad Institute Genomics Platform"/>
            <consortium name="The Broad Institute Genome Sequencing Center for Infectious Disease"/>
            <person name="Wu L."/>
            <person name="Ma J."/>
        </authorList>
    </citation>
    <scope>NUCLEOTIDE SEQUENCE [LARGE SCALE GENOMIC DNA]</scope>
    <source>
        <strain evidence="2">CGMCC 4.7367</strain>
    </source>
</reference>
<protein>
    <submittedName>
        <fullName evidence="1">Uncharacterized protein</fullName>
    </submittedName>
</protein>
<dbReference type="EMBL" id="BNAR01000005">
    <property type="protein sequence ID" value="GHH43151.1"/>
    <property type="molecule type" value="Genomic_DNA"/>
</dbReference>
<evidence type="ECO:0000313" key="2">
    <source>
        <dbReference type="Proteomes" id="UP000605568"/>
    </source>
</evidence>
<proteinExistence type="predicted"/>